<evidence type="ECO:0000256" key="1">
    <source>
        <dbReference type="SAM" id="MobiDB-lite"/>
    </source>
</evidence>
<dbReference type="EnsemblMetazoa" id="GMOY008847-RA">
    <property type="protein sequence ID" value="GMOY008847-PA"/>
    <property type="gene ID" value="GMOY008847"/>
</dbReference>
<organism evidence="2 3">
    <name type="scientific">Glossina morsitans morsitans</name>
    <name type="common">Savannah tsetse fly</name>
    <dbReference type="NCBI Taxonomy" id="37546"/>
    <lineage>
        <taxon>Eukaryota</taxon>
        <taxon>Metazoa</taxon>
        <taxon>Ecdysozoa</taxon>
        <taxon>Arthropoda</taxon>
        <taxon>Hexapoda</taxon>
        <taxon>Insecta</taxon>
        <taxon>Pterygota</taxon>
        <taxon>Neoptera</taxon>
        <taxon>Endopterygota</taxon>
        <taxon>Diptera</taxon>
        <taxon>Brachycera</taxon>
        <taxon>Muscomorpha</taxon>
        <taxon>Hippoboscoidea</taxon>
        <taxon>Glossinidae</taxon>
        <taxon>Glossina</taxon>
    </lineage>
</organism>
<dbReference type="InterPro" id="IPR009818">
    <property type="entry name" value="PAM2_motif"/>
</dbReference>
<feature type="region of interest" description="Disordered" evidence="1">
    <location>
        <begin position="164"/>
        <end position="193"/>
    </location>
</feature>
<accession>A0A1B0G6A3</accession>
<sequence length="547" mass="59546">MSGHQLQEMICTVTDDVAEPMKLDEPALIYNKSIKPHRIVVTANGIKIQSNLNPNAKEFYPSYIKRERLKSGEDLYNIKEELEGGKDDNKYEDNNTSEKDVEIIIKQYEEISAPKVGKARVENIVLETLDENTCNAETIESCLGFSKFVEIIAADEIKNDLPVADKKTKDSKGGSIKQSERKEEKNCKSEVGVKEKLHLSRSSATTKSKLRSLKDSKDVNFASGKASEAQNNSKEAILMKCPNMELPRFEMNNVPEDNEKKSSFTALEDGSDRSTPNSIEVEGDVAQSLLKESVEDVGDHSHKNESDTNLQIQINHLSKSQTNVKPTITKEILDGMAPPASPTTESYSHKLSADKRKNLIVDNLRKPKAIKPSTTGTAAIKSTGTVGLKKTSIPERPNTSKESTVGAINKDRNRTTTHTKTKTASADAKSAVTPAAAANSAPVRNSLKVRPSVNHTKSNSECVKKEGSITSTKVSPTTISKDRSGSLTSRAPSQSSATGKTINSSLVKNPEKTSSTPSSLKSKDSNLKSARSAVPSTLRKTDTSKVN</sequence>
<dbReference type="EMBL" id="CCAG010005175">
    <property type="status" value="NOT_ANNOTATED_CDS"/>
    <property type="molecule type" value="Genomic_DNA"/>
</dbReference>
<proteinExistence type="predicted"/>
<dbReference type="VEuPathDB" id="VectorBase:GMOY008847"/>
<dbReference type="AlphaFoldDB" id="A0A1B0G6A3"/>
<feature type="compositionally biased region" description="Polar residues" evidence="1">
    <location>
        <begin position="468"/>
        <end position="507"/>
    </location>
</feature>
<dbReference type="Proteomes" id="UP000092444">
    <property type="component" value="Unassembled WGS sequence"/>
</dbReference>
<evidence type="ECO:0000313" key="2">
    <source>
        <dbReference type="EnsemblMetazoa" id="GMOY008847-PA"/>
    </source>
</evidence>
<feature type="compositionally biased region" description="Low complexity" evidence="1">
    <location>
        <begin position="422"/>
        <end position="441"/>
    </location>
</feature>
<feature type="region of interest" description="Disordered" evidence="1">
    <location>
        <begin position="253"/>
        <end position="279"/>
    </location>
</feature>
<dbReference type="Pfam" id="PF07145">
    <property type="entry name" value="PAM2"/>
    <property type="match status" value="1"/>
</dbReference>
<reference evidence="2" key="1">
    <citation type="submission" date="2020-05" db="UniProtKB">
        <authorList>
            <consortium name="EnsemblMetazoa"/>
        </authorList>
    </citation>
    <scope>IDENTIFICATION</scope>
    <source>
        <strain evidence="2">Yale</strain>
    </source>
</reference>
<protein>
    <submittedName>
        <fullName evidence="2">Uncharacterized protein</fullName>
    </submittedName>
</protein>
<evidence type="ECO:0000313" key="3">
    <source>
        <dbReference type="Proteomes" id="UP000092444"/>
    </source>
</evidence>
<feature type="region of interest" description="Disordered" evidence="1">
    <location>
        <begin position="385"/>
        <end position="547"/>
    </location>
</feature>
<name>A0A1B0G6A3_GLOMM</name>
<keyword evidence="3" id="KW-1185">Reference proteome</keyword>